<name>A0ACC3NK63_9PEZI</name>
<accession>A0ACC3NK63</accession>
<dbReference type="EMBL" id="JAUTXU010000032">
    <property type="protein sequence ID" value="KAK3718368.1"/>
    <property type="molecule type" value="Genomic_DNA"/>
</dbReference>
<reference evidence="1" key="1">
    <citation type="submission" date="2023-07" db="EMBL/GenBank/DDBJ databases">
        <title>Black Yeasts Isolated from many extreme environments.</title>
        <authorList>
            <person name="Coleine C."/>
            <person name="Stajich J.E."/>
            <person name="Selbmann L."/>
        </authorList>
    </citation>
    <scope>NUCLEOTIDE SEQUENCE</scope>
    <source>
        <strain evidence="1">CCFEE 5714</strain>
    </source>
</reference>
<evidence type="ECO:0000313" key="1">
    <source>
        <dbReference type="EMBL" id="KAK3718368.1"/>
    </source>
</evidence>
<evidence type="ECO:0000313" key="2">
    <source>
        <dbReference type="Proteomes" id="UP001281147"/>
    </source>
</evidence>
<comment type="caution">
    <text evidence="1">The sequence shown here is derived from an EMBL/GenBank/DDBJ whole genome shotgun (WGS) entry which is preliminary data.</text>
</comment>
<protein>
    <submittedName>
        <fullName evidence="1">Uncharacterized protein</fullName>
    </submittedName>
</protein>
<organism evidence="1 2">
    <name type="scientific">Vermiconidia calcicola</name>
    <dbReference type="NCBI Taxonomy" id="1690605"/>
    <lineage>
        <taxon>Eukaryota</taxon>
        <taxon>Fungi</taxon>
        <taxon>Dikarya</taxon>
        <taxon>Ascomycota</taxon>
        <taxon>Pezizomycotina</taxon>
        <taxon>Dothideomycetes</taxon>
        <taxon>Dothideomycetidae</taxon>
        <taxon>Mycosphaerellales</taxon>
        <taxon>Extremaceae</taxon>
        <taxon>Vermiconidia</taxon>
    </lineage>
</organism>
<sequence>MNNLQEQGRTHYKRGEYRKAIELFDRAIGRTASVQLLDNRAACYEKLSELSAALKDAKKAIQLHREAATGYLRAGKILVKMEKQKVALEIYTHGLKCIRHVGQGYELLRKAHKDLLGQLSPQRSVDPLTLLPRELAEIILEYLSFRQRMNACLVSKQWAHFVRSAPNLWRHLDLSGARKKVRTSFISRAINTGRLKLTKATLSYLYDFDKTLAALIKHCPLQELVLLECGLQGSNLTKALTPAKHLRSLKLSEGVQLVAGEYRPLIDAIANRIESFHCTLKSGTGAPLLAGVTFPSLKTLSMTLEGSTFPIGLLQKLSEYMPLIESLTFTQVHGSASRHVRLIDLTSCLRLTYLDLSLSLSLSDILTLPSSLKVLKLAPTSSAEPSAVWDVVASPTATVALPHLEELSLVARGTSLGSVICTLLEAMDNGRLVEDPSVPMSKLHKLSITGADAGPDAVASFLAHPRLAELECLSLIRAQVCNDETVDRVVDALPGLRSLDLTASDVTGVGVKRATSAKHLERLILDDCRLLGSDAVDWARTQGIRVQYRMNDQSKGARRIRY</sequence>
<gene>
    <name evidence="1" type="ORF">LTR37_005181</name>
</gene>
<dbReference type="Proteomes" id="UP001281147">
    <property type="component" value="Unassembled WGS sequence"/>
</dbReference>
<keyword evidence="2" id="KW-1185">Reference proteome</keyword>
<proteinExistence type="predicted"/>